<dbReference type="AlphaFoldDB" id="F7XAX2"/>
<reference evidence="1 2" key="1">
    <citation type="journal article" date="2011" name="J. Biotechnol.">
        <title>The complete genome sequence of the dominant Sinorhizobium meliloti field isolate SM11 extends the S. meliloti pan-genome.</title>
        <authorList>
            <person name="Schneiker-Bekel S."/>
            <person name="Wibberg D."/>
            <person name="Bekel T."/>
            <person name="Blom J."/>
            <person name="Linke B."/>
            <person name="Neuweger H."/>
            <person name="Stiens M."/>
            <person name="Vorholter F.J."/>
            <person name="Weidner S."/>
            <person name="Goesmann A."/>
            <person name="Puhler A."/>
            <person name="Schluter A."/>
        </authorList>
    </citation>
    <scope>NUCLEOTIDE SEQUENCE [LARGE SCALE GENOMIC DNA]</scope>
    <source>
        <strain evidence="1 2">SM11</strain>
        <plasmid evidence="2">pSmeSM11c</plasmid>
    </source>
</reference>
<evidence type="ECO:0000313" key="1">
    <source>
        <dbReference type="EMBL" id="AEH81156.1"/>
    </source>
</evidence>
<geneLocation type="plasmid" evidence="1 2">
    <name>pSmeSM11c</name>
</geneLocation>
<sequence>MPRRCFIVPLLFARGAEVKVTERELMENFEGKTTAELLKLHAAIMEELRNKNVLRSANNPTGDLAEYLFCAAFGWQQAANSEKGFDATDANGIRYQIKGRRIHRRNKSRQLSAIRDLEGFDVLAVVLFDDDYNIIRAALIPAAAVRKKAVYVPHTNSHKFMAKDTIWDVANVVDVTDRLLAVP</sequence>
<dbReference type="KEGG" id="smx:SM11_pC0083"/>
<dbReference type="HOGENOM" id="CLU_131381_0_0_5"/>
<accession>F7XAX2</accession>
<evidence type="ECO:0000313" key="2">
    <source>
        <dbReference type="Proteomes" id="UP000009045"/>
    </source>
</evidence>
<gene>
    <name evidence="1" type="ordered locus">SM11_pC0083</name>
</gene>
<dbReference type="EMBL" id="CP001831">
    <property type="protein sequence ID" value="AEH81156.1"/>
    <property type="molecule type" value="Genomic_DNA"/>
</dbReference>
<organism evidence="1 2">
    <name type="scientific">Sinorhizobium meliloti (strain SM11)</name>
    <dbReference type="NCBI Taxonomy" id="707241"/>
    <lineage>
        <taxon>Bacteria</taxon>
        <taxon>Pseudomonadati</taxon>
        <taxon>Pseudomonadota</taxon>
        <taxon>Alphaproteobacteria</taxon>
        <taxon>Hyphomicrobiales</taxon>
        <taxon>Rhizobiaceae</taxon>
        <taxon>Sinorhizobium/Ensifer group</taxon>
        <taxon>Sinorhizobium</taxon>
    </lineage>
</organism>
<keyword evidence="1" id="KW-0614">Plasmid</keyword>
<name>F7XAX2_SINMM</name>
<dbReference type="PATRIC" id="fig|707241.3.peg.4095"/>
<dbReference type="Proteomes" id="UP000009045">
    <property type="component" value="Plasmid pSmeSM11c"/>
</dbReference>
<protein>
    <submittedName>
        <fullName evidence="1">Uncharacterized protein</fullName>
    </submittedName>
</protein>
<proteinExistence type="predicted"/>